<dbReference type="InterPro" id="IPR051447">
    <property type="entry name" value="Lipoprotein-release_system"/>
</dbReference>
<feature type="transmembrane region" description="Helical" evidence="7">
    <location>
        <begin position="294"/>
        <end position="315"/>
    </location>
</feature>
<proteinExistence type="inferred from homology"/>
<dbReference type="Pfam" id="PF02687">
    <property type="entry name" value="FtsX"/>
    <property type="match status" value="1"/>
</dbReference>
<keyword evidence="3" id="KW-1003">Cell membrane</keyword>
<dbReference type="EMBL" id="BSDD01000001">
    <property type="protein sequence ID" value="GLH69268.1"/>
    <property type="molecule type" value="Genomic_DNA"/>
</dbReference>
<dbReference type="PANTHER" id="PTHR30489:SF0">
    <property type="entry name" value="LIPOPROTEIN-RELEASING SYSTEM TRANSMEMBRANE PROTEIN LOLE"/>
    <property type="match status" value="1"/>
</dbReference>
<dbReference type="Proteomes" id="UP001165089">
    <property type="component" value="Unassembled WGS sequence"/>
</dbReference>
<evidence type="ECO:0000313" key="9">
    <source>
        <dbReference type="EMBL" id="GLH69268.1"/>
    </source>
</evidence>
<dbReference type="RefSeq" id="WP_285723177.1">
    <property type="nucleotide sequence ID" value="NZ_BSDD01000001.1"/>
</dbReference>
<organism evidence="9 10">
    <name type="scientific">Geothrix rubra</name>
    <dbReference type="NCBI Taxonomy" id="2927977"/>
    <lineage>
        <taxon>Bacteria</taxon>
        <taxon>Pseudomonadati</taxon>
        <taxon>Acidobacteriota</taxon>
        <taxon>Holophagae</taxon>
        <taxon>Holophagales</taxon>
        <taxon>Holophagaceae</taxon>
        <taxon>Geothrix</taxon>
    </lineage>
</organism>
<evidence type="ECO:0000256" key="2">
    <source>
        <dbReference type="ARBA" id="ARBA00005236"/>
    </source>
</evidence>
<evidence type="ECO:0000313" key="10">
    <source>
        <dbReference type="Proteomes" id="UP001165089"/>
    </source>
</evidence>
<comment type="similarity">
    <text evidence="2">Belongs to the ABC-4 integral membrane protein family. LolC/E subfamily.</text>
</comment>
<sequence length="378" mass="41264">MPGTLRRTRSILDFALASLLRRKGRNAALLGVYTLVVFVAASLVFFTQAVKREAHQVLADAPGLVVQRTLAGRQDLVPLAWADWVRGLRGVRSVRPRWWGYYYDGAFGANFTVQASEDAALPAGSARIGAGAARILRVKEGDLITLRGHDNLPLLLTVQGILSSDSELVASDLLLLPREDFQTLFGLPPDQATDLAVDVANPRELPTLAAKIAERYPEARPILHSEILRTYDAIFDWRGGLLVAVLMIAVLCFAIFAWDRAAGLSAEERREIGILKSIGWETSDVLLLKLLEGLAVSLTAFLSGCVLAYGHVFLFSAPLFEGALKGWSVLYPRYRLVPVVDGYQLSLLFLLAVVPYTAATLIPGWRAATVDPDAAMRS</sequence>
<reference evidence="9 10" key="1">
    <citation type="journal article" date="2023" name="Antonie Van Leeuwenhoek">
        <title>Mesoterricola silvestris gen. nov., sp. nov., Mesoterricola sediminis sp. nov., Geothrix oryzae sp. nov., Geothrix edaphica sp. nov., Geothrix rubra sp. nov., and Geothrix limicola sp. nov., six novel members of Acidobacteriota isolated from soils.</title>
        <authorList>
            <person name="Itoh H."/>
            <person name="Sugisawa Y."/>
            <person name="Mise K."/>
            <person name="Xu Z."/>
            <person name="Kuniyasu M."/>
            <person name="Ushijima N."/>
            <person name="Kawano K."/>
            <person name="Kobayashi E."/>
            <person name="Shiratori Y."/>
            <person name="Masuda Y."/>
            <person name="Senoo K."/>
        </authorList>
    </citation>
    <scope>NUCLEOTIDE SEQUENCE [LARGE SCALE GENOMIC DNA]</scope>
    <source>
        <strain evidence="9 10">Red803</strain>
    </source>
</reference>
<keyword evidence="6 7" id="KW-0472">Membrane</keyword>
<evidence type="ECO:0000256" key="7">
    <source>
        <dbReference type="SAM" id="Phobius"/>
    </source>
</evidence>
<evidence type="ECO:0000259" key="8">
    <source>
        <dbReference type="Pfam" id="PF02687"/>
    </source>
</evidence>
<gene>
    <name evidence="9" type="ORF">GETHPA_08010</name>
</gene>
<protein>
    <submittedName>
        <fullName evidence="9">ABC transporter permease</fullName>
    </submittedName>
</protein>
<comment type="caution">
    <text evidence="9">The sequence shown here is derived from an EMBL/GenBank/DDBJ whole genome shotgun (WGS) entry which is preliminary data.</text>
</comment>
<evidence type="ECO:0000256" key="1">
    <source>
        <dbReference type="ARBA" id="ARBA00004651"/>
    </source>
</evidence>
<evidence type="ECO:0000256" key="4">
    <source>
        <dbReference type="ARBA" id="ARBA00022692"/>
    </source>
</evidence>
<dbReference type="InterPro" id="IPR003838">
    <property type="entry name" value="ABC3_permease_C"/>
</dbReference>
<feature type="transmembrane region" description="Helical" evidence="7">
    <location>
        <begin position="27"/>
        <end position="46"/>
    </location>
</feature>
<keyword evidence="10" id="KW-1185">Reference proteome</keyword>
<evidence type="ECO:0000256" key="6">
    <source>
        <dbReference type="ARBA" id="ARBA00023136"/>
    </source>
</evidence>
<dbReference type="PANTHER" id="PTHR30489">
    <property type="entry name" value="LIPOPROTEIN-RELEASING SYSTEM TRANSMEMBRANE PROTEIN LOLE"/>
    <property type="match status" value="1"/>
</dbReference>
<evidence type="ECO:0000256" key="5">
    <source>
        <dbReference type="ARBA" id="ARBA00022989"/>
    </source>
</evidence>
<keyword evidence="5 7" id="KW-1133">Transmembrane helix</keyword>
<name>A0ABQ5Q425_9BACT</name>
<feature type="transmembrane region" description="Helical" evidence="7">
    <location>
        <begin position="239"/>
        <end position="258"/>
    </location>
</feature>
<comment type="subcellular location">
    <subcellularLocation>
        <location evidence="1">Cell membrane</location>
        <topology evidence="1">Multi-pass membrane protein</topology>
    </subcellularLocation>
</comment>
<accession>A0ABQ5Q425</accession>
<feature type="domain" description="ABC3 transporter permease C-terminal" evidence="8">
    <location>
        <begin position="245"/>
        <end position="371"/>
    </location>
</feature>
<feature type="transmembrane region" description="Helical" evidence="7">
    <location>
        <begin position="336"/>
        <end position="356"/>
    </location>
</feature>
<evidence type="ECO:0000256" key="3">
    <source>
        <dbReference type="ARBA" id="ARBA00022475"/>
    </source>
</evidence>
<keyword evidence="4 7" id="KW-0812">Transmembrane</keyword>